<comment type="caution">
    <text evidence="2">The sequence shown here is derived from an EMBL/GenBank/DDBJ whole genome shotgun (WGS) entry which is preliminary data.</text>
</comment>
<feature type="transmembrane region" description="Helical" evidence="1">
    <location>
        <begin position="16"/>
        <end position="38"/>
    </location>
</feature>
<reference evidence="2" key="1">
    <citation type="journal article" date="2021" name="PeerJ">
        <title>Extensive microbial diversity within the chicken gut microbiome revealed by metagenomics and culture.</title>
        <authorList>
            <person name="Gilroy R."/>
            <person name="Ravi A."/>
            <person name="Getino M."/>
            <person name="Pursley I."/>
            <person name="Horton D.L."/>
            <person name="Alikhan N.F."/>
            <person name="Baker D."/>
            <person name="Gharbi K."/>
            <person name="Hall N."/>
            <person name="Watson M."/>
            <person name="Adriaenssens E.M."/>
            <person name="Foster-Nyarko E."/>
            <person name="Jarju S."/>
            <person name="Secka A."/>
            <person name="Antonio M."/>
            <person name="Oren A."/>
            <person name="Chaudhuri R.R."/>
            <person name="La Ragione R."/>
            <person name="Hildebrand F."/>
            <person name="Pallen M.J."/>
        </authorList>
    </citation>
    <scope>NUCLEOTIDE SEQUENCE</scope>
    <source>
        <strain evidence="2">ChiGjej3B3-7470</strain>
    </source>
</reference>
<dbReference type="Proteomes" id="UP000712713">
    <property type="component" value="Unassembled WGS sequence"/>
</dbReference>
<evidence type="ECO:0000256" key="1">
    <source>
        <dbReference type="SAM" id="Phobius"/>
    </source>
</evidence>
<feature type="transmembrane region" description="Helical" evidence="1">
    <location>
        <begin position="146"/>
        <end position="173"/>
    </location>
</feature>
<reference evidence="2" key="2">
    <citation type="submission" date="2021-09" db="EMBL/GenBank/DDBJ databases">
        <authorList>
            <person name="Gilroy R."/>
        </authorList>
    </citation>
    <scope>NUCLEOTIDE SEQUENCE</scope>
    <source>
        <strain evidence="2">ChiGjej3B3-7470</strain>
    </source>
</reference>
<organism evidence="2 3">
    <name type="scientific">Tessaracoccus flavescens</name>
    <dbReference type="NCBI Taxonomy" id="399497"/>
    <lineage>
        <taxon>Bacteria</taxon>
        <taxon>Bacillati</taxon>
        <taxon>Actinomycetota</taxon>
        <taxon>Actinomycetes</taxon>
        <taxon>Propionibacteriales</taxon>
        <taxon>Propionibacteriaceae</taxon>
        <taxon>Tessaracoccus</taxon>
    </lineage>
</organism>
<accession>A0A921JQT3</accession>
<dbReference type="EMBL" id="DYZF01000178">
    <property type="protein sequence ID" value="HJE51695.1"/>
    <property type="molecule type" value="Genomic_DNA"/>
</dbReference>
<keyword evidence="1" id="KW-0812">Transmembrane</keyword>
<gene>
    <name evidence="2" type="ORF">K8V15_06925</name>
</gene>
<feature type="transmembrane region" description="Helical" evidence="1">
    <location>
        <begin position="45"/>
        <end position="65"/>
    </location>
</feature>
<keyword evidence="1" id="KW-0472">Membrane</keyword>
<protein>
    <submittedName>
        <fullName evidence="2">Uncharacterized protein</fullName>
    </submittedName>
</protein>
<keyword evidence="1" id="KW-1133">Transmembrane helix</keyword>
<feature type="transmembrane region" description="Helical" evidence="1">
    <location>
        <begin position="185"/>
        <end position="217"/>
    </location>
</feature>
<evidence type="ECO:0000313" key="2">
    <source>
        <dbReference type="EMBL" id="HJE51695.1"/>
    </source>
</evidence>
<feature type="transmembrane region" description="Helical" evidence="1">
    <location>
        <begin position="239"/>
        <end position="258"/>
    </location>
</feature>
<proteinExistence type="predicted"/>
<name>A0A921JQT3_9ACTN</name>
<evidence type="ECO:0000313" key="3">
    <source>
        <dbReference type="Proteomes" id="UP000712713"/>
    </source>
</evidence>
<dbReference type="AlphaFoldDB" id="A0A921JQT3"/>
<feature type="transmembrane region" description="Helical" evidence="1">
    <location>
        <begin position="101"/>
        <end position="126"/>
    </location>
</feature>
<sequence length="271" mass="29492">MIATLFKHEFKRTGRWLGLIALLMMLVVGVFLAGAFLLPSPLNSVVAFFGLIVALGAPMIVQLLLGLDFYRSTFSKTGYFTMTLPVKGATIFWVKFGYASLVAILFYLLGAGLALVAGLGVAKAFVGSTRGYWETLREGVDALLDFAPAWLIALVILIVVLLPIAGLAHYFFAAAYGSESRFNRMGFGGVVLVWFIYYVVSQLVTLVGMLIPLNILIDGDGARWMPNSLDLFTTTSTDGVLPLGAFVAMYLLAAVAIWRTKVSLDKKVELR</sequence>